<protein>
    <recommendedName>
        <fullName evidence="4">Thionin-like protein 2</fullName>
    </recommendedName>
</protein>
<gene>
    <name evidence="2" type="ORF">CURHAP_LOCUS37896</name>
</gene>
<name>A0A6J5V6G1_PRUAR</name>
<evidence type="ECO:0000256" key="1">
    <source>
        <dbReference type="SAM" id="SignalP"/>
    </source>
</evidence>
<evidence type="ECO:0008006" key="4">
    <source>
        <dbReference type="Google" id="ProtNLM"/>
    </source>
</evidence>
<evidence type="ECO:0000313" key="2">
    <source>
        <dbReference type="EMBL" id="CAB4283397.1"/>
    </source>
</evidence>
<dbReference type="PANTHER" id="PTHR36312">
    <property type="entry name" value="THIONIN-LIKE PROTEIN 1"/>
    <property type="match status" value="1"/>
</dbReference>
<dbReference type="AlphaFoldDB" id="A0A6J5V6G1"/>
<dbReference type="PANTHER" id="PTHR36312:SF15">
    <property type="entry name" value="THIONIN-LIKE PROTEIN"/>
    <property type="match status" value="1"/>
</dbReference>
<evidence type="ECO:0000313" key="3">
    <source>
        <dbReference type="Proteomes" id="UP000507222"/>
    </source>
</evidence>
<dbReference type="EMBL" id="CAEKDK010000006">
    <property type="protein sequence ID" value="CAB4283397.1"/>
    <property type="molecule type" value="Genomic_DNA"/>
</dbReference>
<feature type="signal peptide" evidence="1">
    <location>
        <begin position="1"/>
        <end position="25"/>
    </location>
</feature>
<feature type="chain" id="PRO_5027009682" description="Thionin-like protein 2" evidence="1">
    <location>
        <begin position="26"/>
        <end position="113"/>
    </location>
</feature>
<keyword evidence="1" id="KW-0732">Signal</keyword>
<accession>A0A6J5V6G1</accession>
<sequence>MESKMLRSAVVVCFLLGLLIGQSQATFQECYAGCMLICFIKQHKIGCFAKCLKSCFVIPTDIQAKPEHYCKLGCATSLCSNISTKDNINEDKVNACVDSCSGPCSKSYVSAKN</sequence>
<dbReference type="Proteomes" id="UP000507222">
    <property type="component" value="Unassembled WGS sequence"/>
</dbReference>
<organism evidence="2 3">
    <name type="scientific">Prunus armeniaca</name>
    <name type="common">Apricot</name>
    <name type="synonym">Armeniaca vulgaris</name>
    <dbReference type="NCBI Taxonomy" id="36596"/>
    <lineage>
        <taxon>Eukaryota</taxon>
        <taxon>Viridiplantae</taxon>
        <taxon>Streptophyta</taxon>
        <taxon>Embryophyta</taxon>
        <taxon>Tracheophyta</taxon>
        <taxon>Spermatophyta</taxon>
        <taxon>Magnoliopsida</taxon>
        <taxon>eudicotyledons</taxon>
        <taxon>Gunneridae</taxon>
        <taxon>Pentapetalae</taxon>
        <taxon>rosids</taxon>
        <taxon>fabids</taxon>
        <taxon>Rosales</taxon>
        <taxon>Rosaceae</taxon>
        <taxon>Amygdaloideae</taxon>
        <taxon>Amygdaleae</taxon>
        <taxon>Prunus</taxon>
    </lineage>
</organism>
<proteinExistence type="predicted"/>
<dbReference type="InterPro" id="IPR038975">
    <property type="entry name" value="THNL"/>
</dbReference>
<reference evidence="2 3" key="1">
    <citation type="submission" date="2020-05" db="EMBL/GenBank/DDBJ databases">
        <authorList>
            <person name="Campoy J."/>
            <person name="Schneeberger K."/>
            <person name="Spophaly S."/>
        </authorList>
    </citation>
    <scope>NUCLEOTIDE SEQUENCE [LARGE SCALE GENOMIC DNA]</scope>
    <source>
        <strain evidence="2">PruArmRojPasFocal</strain>
    </source>
</reference>